<gene>
    <name evidence="2" type="ORF">ESP62_016075</name>
</gene>
<reference evidence="2" key="1">
    <citation type="submission" date="2019-09" db="EMBL/GenBank/DDBJ databases">
        <authorList>
            <person name="Li J."/>
        </authorList>
    </citation>
    <scope>NUCLEOTIDE SEQUENCE [LARGE SCALE GENOMIC DNA]</scope>
    <source>
        <strain evidence="2">NRBC 14897</strain>
    </source>
</reference>
<dbReference type="OrthoDB" id="3747855at2"/>
<dbReference type="Proteomes" id="UP001515100">
    <property type="component" value="Unassembled WGS sequence"/>
</dbReference>
<evidence type="ECO:0000256" key="1">
    <source>
        <dbReference type="SAM" id="MobiDB-lite"/>
    </source>
</evidence>
<evidence type="ECO:0000313" key="3">
    <source>
        <dbReference type="Proteomes" id="UP001515100"/>
    </source>
</evidence>
<comment type="caution">
    <text evidence="2">The sequence shown here is derived from an EMBL/GenBank/DDBJ whole genome shotgun (WGS) entry which is preliminary data.</text>
</comment>
<dbReference type="AlphaFoldDB" id="A0A641AJJ9"/>
<proteinExistence type="predicted"/>
<dbReference type="EMBL" id="SDPP02000004">
    <property type="protein sequence ID" value="KAA1374888.1"/>
    <property type="molecule type" value="Genomic_DNA"/>
</dbReference>
<keyword evidence="3" id="KW-1185">Reference proteome</keyword>
<organism evidence="2 3">
    <name type="scientific">Aeromicrobium fastidiosum</name>
    <dbReference type="NCBI Taxonomy" id="52699"/>
    <lineage>
        <taxon>Bacteria</taxon>
        <taxon>Bacillati</taxon>
        <taxon>Actinomycetota</taxon>
        <taxon>Actinomycetes</taxon>
        <taxon>Propionibacteriales</taxon>
        <taxon>Nocardioidaceae</taxon>
        <taxon>Aeromicrobium</taxon>
    </lineage>
</organism>
<feature type="region of interest" description="Disordered" evidence="1">
    <location>
        <begin position="1"/>
        <end position="23"/>
    </location>
</feature>
<accession>A0A641AJJ9</accession>
<name>A0A641AJJ9_9ACTN</name>
<protein>
    <submittedName>
        <fullName evidence="2">Asp23/Gls24 family envelope stress response protein</fullName>
    </submittedName>
</protein>
<evidence type="ECO:0000313" key="2">
    <source>
        <dbReference type="EMBL" id="KAA1374888.1"/>
    </source>
</evidence>
<dbReference type="RefSeq" id="WP_129185450.1">
    <property type="nucleotide sequence ID" value="NZ_JAGIOG010000001.1"/>
</dbReference>
<sequence>MTDTQTFALSDLPGAGADRPVDERGTLDVRAKAVEHIVAQASLQVPGCVARPAGVQQLGTRNLPSATVTFRGAIAVADLHAAATWPCRAEELAATIRSSVRAEASRLSGTDIERVDVTLHIVSADAAQGAQPSSRRVS</sequence>